<evidence type="ECO:0000313" key="2">
    <source>
        <dbReference type="Proteomes" id="UP000481109"/>
    </source>
</evidence>
<gene>
    <name evidence="1" type="ORF">G6045_27370</name>
</gene>
<organism evidence="1 2">
    <name type="scientific">Streptomyces mesophilus</name>
    <dbReference type="NCBI Taxonomy" id="1775132"/>
    <lineage>
        <taxon>Bacteria</taxon>
        <taxon>Bacillati</taxon>
        <taxon>Actinomycetota</taxon>
        <taxon>Actinomycetes</taxon>
        <taxon>Kitasatosporales</taxon>
        <taxon>Streptomycetaceae</taxon>
        <taxon>Streptomyces</taxon>
    </lineage>
</organism>
<sequence length="176" mass="17380">MSAPPSPAVPAPAVPAPAVPAPACDVPHFSPLHVRGGSARLRRALRRRRRTLAAGLAVAAATLALGGRAAPEPTADAGAATAPAARPVELVSAPVRIADAAAVRLLEPGDRVDVVAAGEHGEQARVVAADARVAQVPEAGEESLDGGALVVLEVPRSVSTALVGAGAGTPLAVTLR</sequence>
<reference evidence="1 2" key="1">
    <citation type="submission" date="2020-02" db="EMBL/GenBank/DDBJ databases">
        <title>Whole-genome analyses of novel actinobacteria.</title>
        <authorList>
            <person name="Sahin N."/>
            <person name="Tokatli A."/>
        </authorList>
    </citation>
    <scope>NUCLEOTIDE SEQUENCE [LARGE SCALE GENOMIC DNA]</scope>
    <source>
        <strain evidence="1 2">YC504</strain>
    </source>
</reference>
<dbReference type="Proteomes" id="UP000481109">
    <property type="component" value="Unassembled WGS sequence"/>
</dbReference>
<evidence type="ECO:0008006" key="3">
    <source>
        <dbReference type="Google" id="ProtNLM"/>
    </source>
</evidence>
<dbReference type="InterPro" id="IPR006311">
    <property type="entry name" value="TAT_signal"/>
</dbReference>
<name>A0A6G4XP43_9ACTN</name>
<dbReference type="EMBL" id="JAAKZW010000145">
    <property type="protein sequence ID" value="NGO79346.1"/>
    <property type="molecule type" value="Genomic_DNA"/>
</dbReference>
<dbReference type="AlphaFoldDB" id="A0A6G4XP43"/>
<evidence type="ECO:0000313" key="1">
    <source>
        <dbReference type="EMBL" id="NGO79346.1"/>
    </source>
</evidence>
<proteinExistence type="predicted"/>
<keyword evidence="2" id="KW-1185">Reference proteome</keyword>
<comment type="caution">
    <text evidence="1">The sequence shown here is derived from an EMBL/GenBank/DDBJ whole genome shotgun (WGS) entry which is preliminary data.</text>
</comment>
<dbReference type="PROSITE" id="PS51318">
    <property type="entry name" value="TAT"/>
    <property type="match status" value="1"/>
</dbReference>
<accession>A0A6G4XP43</accession>
<protein>
    <recommendedName>
        <fullName evidence="3">Flp pilus assembly protein RcpC/CpaB domain-containing protein</fullName>
    </recommendedName>
</protein>